<feature type="transmembrane region" description="Helical" evidence="1">
    <location>
        <begin position="80"/>
        <end position="99"/>
    </location>
</feature>
<keyword evidence="1" id="KW-1133">Transmembrane helix</keyword>
<organism evidence="2">
    <name type="scientific">hydrothermal vent metagenome</name>
    <dbReference type="NCBI Taxonomy" id="652676"/>
    <lineage>
        <taxon>unclassified sequences</taxon>
        <taxon>metagenomes</taxon>
        <taxon>ecological metagenomes</taxon>
    </lineage>
</organism>
<dbReference type="EMBL" id="UOFY01000043">
    <property type="protein sequence ID" value="VAX09995.1"/>
    <property type="molecule type" value="Genomic_DNA"/>
</dbReference>
<accession>A0A3B1BUG7</accession>
<feature type="transmembrane region" description="Helical" evidence="1">
    <location>
        <begin position="245"/>
        <end position="265"/>
    </location>
</feature>
<feature type="transmembrane region" description="Helical" evidence="1">
    <location>
        <begin position="12"/>
        <end position="28"/>
    </location>
</feature>
<feature type="transmembrane region" description="Helical" evidence="1">
    <location>
        <begin position="57"/>
        <end position="74"/>
    </location>
</feature>
<dbReference type="AlphaFoldDB" id="A0A3B1BUG7"/>
<gene>
    <name evidence="2" type="ORF">MNBD_GAMMA25-206</name>
</gene>
<feature type="transmembrane region" description="Helical" evidence="1">
    <location>
        <begin position="209"/>
        <end position="233"/>
    </location>
</feature>
<evidence type="ECO:0000256" key="1">
    <source>
        <dbReference type="SAM" id="Phobius"/>
    </source>
</evidence>
<evidence type="ECO:0000313" key="2">
    <source>
        <dbReference type="EMBL" id="VAX09995.1"/>
    </source>
</evidence>
<proteinExistence type="predicted"/>
<reference evidence="2" key="1">
    <citation type="submission" date="2018-06" db="EMBL/GenBank/DDBJ databases">
        <authorList>
            <person name="Zhirakovskaya E."/>
        </authorList>
    </citation>
    <scope>NUCLEOTIDE SEQUENCE</scope>
</reference>
<feature type="transmembrane region" description="Helical" evidence="1">
    <location>
        <begin position="106"/>
        <end position="126"/>
    </location>
</feature>
<keyword evidence="1" id="KW-0812">Transmembrane</keyword>
<protein>
    <recommendedName>
        <fullName evidence="3">DUF2232 domain-containing protein</fullName>
    </recommendedName>
</protein>
<sequence>MKALTAYVMRGRLQAMLAASALILLALILMPLSWPLSFFSAAIIALVTLVQGSREGILTLLGASLLVTLLGFLVPGNLYAIVVFALLVWLPVWLLAAILRQTVSLNLAMLGGGLLAILTISGFFLLSGDPGNWWFQHFVNDVLPVLEKAGMVFEDRARLEMDLQLASRIMTGSLAAFMLLGAVAGLFIARRWQAGLFNPGGFQTEFYQLRFGVTAALLALALLAANLLSTTFLGKGIWSDWLVNLTQPVVVIFLFQGLAIGHVLVKVRKLNSAWLVGLYLLLLSGLPYSLVLLALLGIADNWLDLRAKLGQKKAGDAD</sequence>
<feature type="transmembrane region" description="Helical" evidence="1">
    <location>
        <begin position="169"/>
        <end position="189"/>
    </location>
</feature>
<name>A0A3B1BUG7_9ZZZZ</name>
<evidence type="ECO:0008006" key="3">
    <source>
        <dbReference type="Google" id="ProtNLM"/>
    </source>
</evidence>
<feature type="transmembrane region" description="Helical" evidence="1">
    <location>
        <begin position="277"/>
        <end position="299"/>
    </location>
</feature>
<keyword evidence="1" id="KW-0472">Membrane</keyword>